<dbReference type="Proteomes" id="UP001258181">
    <property type="component" value="Unassembled WGS sequence"/>
</dbReference>
<comment type="caution">
    <text evidence="1">The sequence shown here is derived from an EMBL/GenBank/DDBJ whole genome shotgun (WGS) entry which is preliminary data.</text>
</comment>
<accession>A0ABU1U063</accession>
<evidence type="ECO:0008006" key="3">
    <source>
        <dbReference type="Google" id="ProtNLM"/>
    </source>
</evidence>
<dbReference type="EMBL" id="JAVDWA010000002">
    <property type="protein sequence ID" value="MDR7072857.1"/>
    <property type="molecule type" value="Genomic_DNA"/>
</dbReference>
<keyword evidence="2" id="KW-1185">Reference proteome</keyword>
<name>A0ABU1U063_9BACL</name>
<reference evidence="1 2" key="1">
    <citation type="submission" date="2023-07" db="EMBL/GenBank/DDBJ databases">
        <title>Sorghum-associated microbial communities from plants grown in Nebraska, USA.</title>
        <authorList>
            <person name="Schachtman D."/>
        </authorList>
    </citation>
    <scope>NUCLEOTIDE SEQUENCE [LARGE SCALE GENOMIC DNA]</scope>
    <source>
        <strain evidence="1 2">BE211</strain>
    </source>
</reference>
<evidence type="ECO:0000313" key="1">
    <source>
        <dbReference type="EMBL" id="MDR7072857.1"/>
    </source>
</evidence>
<sequence>MNHPLETSIKKMVREAFEGPPIPVKESWFTNTEPNSGIFGALEKLTAYEASISVQGATLAAHADHVRYHMWGTNELLEKGDFPKMDWEESWKINLVDEQQWYRIREGLRCEYLRLLENLEAIYWNEIIANEVIGSLAHSAYHLGAILQILKVIRDI</sequence>
<organism evidence="1 2">
    <name type="scientific">Fictibacillus barbaricus</name>
    <dbReference type="NCBI Taxonomy" id="182136"/>
    <lineage>
        <taxon>Bacteria</taxon>
        <taxon>Bacillati</taxon>
        <taxon>Bacillota</taxon>
        <taxon>Bacilli</taxon>
        <taxon>Bacillales</taxon>
        <taxon>Fictibacillaceae</taxon>
        <taxon>Fictibacillus</taxon>
    </lineage>
</organism>
<evidence type="ECO:0000313" key="2">
    <source>
        <dbReference type="Proteomes" id="UP001258181"/>
    </source>
</evidence>
<proteinExistence type="predicted"/>
<gene>
    <name evidence="1" type="ORF">J2X07_001834</name>
</gene>
<dbReference type="RefSeq" id="WP_310258162.1">
    <property type="nucleotide sequence ID" value="NZ_JAVDWA010000002.1"/>
</dbReference>
<protein>
    <recommendedName>
        <fullName evidence="3">DinB-like domain-containing protein</fullName>
    </recommendedName>
</protein>